<dbReference type="InterPro" id="IPR051459">
    <property type="entry name" value="Cytochrome_c-type_DH"/>
</dbReference>
<feature type="chain" id="PRO_5043423220" evidence="5">
    <location>
        <begin position="21"/>
        <end position="129"/>
    </location>
</feature>
<feature type="signal peptide" evidence="5">
    <location>
        <begin position="1"/>
        <end position="20"/>
    </location>
</feature>
<dbReference type="InterPro" id="IPR009056">
    <property type="entry name" value="Cyt_c-like_dom"/>
</dbReference>
<dbReference type="AlphaFoldDB" id="A0AAU0MWI3"/>
<evidence type="ECO:0000313" key="7">
    <source>
        <dbReference type="EMBL" id="WOX04145.1"/>
    </source>
</evidence>
<organism evidence="7 8">
    <name type="scientific">Microbulbifer pacificus</name>
    <dbReference type="NCBI Taxonomy" id="407164"/>
    <lineage>
        <taxon>Bacteria</taxon>
        <taxon>Pseudomonadati</taxon>
        <taxon>Pseudomonadota</taxon>
        <taxon>Gammaproteobacteria</taxon>
        <taxon>Cellvibrionales</taxon>
        <taxon>Microbulbiferaceae</taxon>
        <taxon>Microbulbifer</taxon>
    </lineage>
</organism>
<sequence>MSFRISIGVLLAAISLGAAATEQETRNLVALGALSFADNCIKCHQVDGYGEEALYPSLRDPELLANKPLLISTILHGRTGKQTDGSEERLMPSLDFLTNREITAIIAFISNSWGDGVLLVTEDDINKAR</sequence>
<dbReference type="GO" id="GO:0046872">
    <property type="term" value="F:metal ion binding"/>
    <property type="evidence" value="ECO:0007669"/>
    <property type="project" value="UniProtKB-KW"/>
</dbReference>
<evidence type="ECO:0000313" key="8">
    <source>
        <dbReference type="Proteomes" id="UP001302477"/>
    </source>
</evidence>
<evidence type="ECO:0000256" key="3">
    <source>
        <dbReference type="ARBA" id="ARBA00023004"/>
    </source>
</evidence>
<dbReference type="GO" id="GO:0020037">
    <property type="term" value="F:heme binding"/>
    <property type="evidence" value="ECO:0007669"/>
    <property type="project" value="InterPro"/>
</dbReference>
<keyword evidence="3 4" id="KW-0408">Iron</keyword>
<keyword evidence="8" id="KW-1185">Reference proteome</keyword>
<keyword evidence="2 4" id="KW-0479">Metal-binding</keyword>
<evidence type="ECO:0000256" key="4">
    <source>
        <dbReference type="PROSITE-ProRule" id="PRU00433"/>
    </source>
</evidence>
<evidence type="ECO:0000256" key="2">
    <source>
        <dbReference type="ARBA" id="ARBA00022723"/>
    </source>
</evidence>
<dbReference type="PANTHER" id="PTHR35008:SF8">
    <property type="entry name" value="ALCOHOL DEHYDROGENASE CYTOCHROME C SUBUNIT"/>
    <property type="match status" value="1"/>
</dbReference>
<evidence type="ECO:0000256" key="1">
    <source>
        <dbReference type="ARBA" id="ARBA00022617"/>
    </source>
</evidence>
<keyword evidence="5" id="KW-0732">Signal</keyword>
<dbReference type="EMBL" id="CP137555">
    <property type="protein sequence ID" value="WOX04145.1"/>
    <property type="molecule type" value="Genomic_DNA"/>
</dbReference>
<dbReference type="PANTHER" id="PTHR35008">
    <property type="entry name" value="BLL4482 PROTEIN-RELATED"/>
    <property type="match status" value="1"/>
</dbReference>
<evidence type="ECO:0000256" key="5">
    <source>
        <dbReference type="SAM" id="SignalP"/>
    </source>
</evidence>
<name>A0AAU0MWI3_9GAMM</name>
<reference evidence="7 8" key="1">
    <citation type="submission" date="2023-10" db="EMBL/GenBank/DDBJ databases">
        <title>Description of Microbulbifer bruguierae sp. nov., isolated from the sediments of mangrove plant Bruguiera sexangula and comparative genomic analyses of the genus Microbulbifer.</title>
        <authorList>
            <person name="Long M."/>
        </authorList>
    </citation>
    <scope>NUCLEOTIDE SEQUENCE [LARGE SCALE GENOMIC DNA]</scope>
    <source>
        <strain evidence="7 8">SPO729</strain>
    </source>
</reference>
<gene>
    <name evidence="7" type="ORF">R5R33_10355</name>
</gene>
<dbReference type="GO" id="GO:0009055">
    <property type="term" value="F:electron transfer activity"/>
    <property type="evidence" value="ECO:0007669"/>
    <property type="project" value="InterPro"/>
</dbReference>
<feature type="domain" description="Cytochrome c" evidence="6">
    <location>
        <begin position="27"/>
        <end position="113"/>
    </location>
</feature>
<dbReference type="RefSeq" id="WP_318952623.1">
    <property type="nucleotide sequence ID" value="NZ_CP137555.1"/>
</dbReference>
<dbReference type="Pfam" id="PF00034">
    <property type="entry name" value="Cytochrom_C"/>
    <property type="match status" value="1"/>
</dbReference>
<dbReference type="KEGG" id="mpaf:R5R33_10355"/>
<dbReference type="Proteomes" id="UP001302477">
    <property type="component" value="Chromosome"/>
</dbReference>
<dbReference type="Gene3D" id="1.10.760.10">
    <property type="entry name" value="Cytochrome c-like domain"/>
    <property type="match status" value="1"/>
</dbReference>
<dbReference type="InterPro" id="IPR036909">
    <property type="entry name" value="Cyt_c-like_dom_sf"/>
</dbReference>
<keyword evidence="1 4" id="KW-0349">Heme</keyword>
<dbReference type="PROSITE" id="PS51007">
    <property type="entry name" value="CYTC"/>
    <property type="match status" value="1"/>
</dbReference>
<accession>A0AAU0MWI3</accession>
<protein>
    <submittedName>
        <fullName evidence="7">Cytochrome c</fullName>
    </submittedName>
</protein>
<dbReference type="SUPFAM" id="SSF46626">
    <property type="entry name" value="Cytochrome c"/>
    <property type="match status" value="1"/>
</dbReference>
<evidence type="ECO:0000259" key="6">
    <source>
        <dbReference type="PROSITE" id="PS51007"/>
    </source>
</evidence>
<proteinExistence type="predicted"/>